<dbReference type="GO" id="GO:0012505">
    <property type="term" value="C:endomembrane system"/>
    <property type="evidence" value="ECO:0007669"/>
    <property type="project" value="UniProtKB-SubCell"/>
</dbReference>
<evidence type="ECO:0000313" key="8">
    <source>
        <dbReference type="Proteomes" id="UP000321518"/>
    </source>
</evidence>
<dbReference type="InterPro" id="IPR036168">
    <property type="entry name" value="AP2_Mu_C_sf"/>
</dbReference>
<name>A0A511K923_RHOTO</name>
<organism evidence="7 8">
    <name type="scientific">Rhodotorula toruloides</name>
    <name type="common">Yeast</name>
    <name type="synonym">Rhodosporidium toruloides</name>
    <dbReference type="NCBI Taxonomy" id="5286"/>
    <lineage>
        <taxon>Eukaryota</taxon>
        <taxon>Fungi</taxon>
        <taxon>Dikarya</taxon>
        <taxon>Basidiomycota</taxon>
        <taxon>Pucciniomycotina</taxon>
        <taxon>Microbotryomycetes</taxon>
        <taxon>Sporidiobolales</taxon>
        <taxon>Sporidiobolaceae</taxon>
        <taxon>Rhodotorula</taxon>
    </lineage>
</organism>
<dbReference type="InterPro" id="IPR028565">
    <property type="entry name" value="MHD"/>
</dbReference>
<gene>
    <name evidence="7" type="ORF">Rt10032_c02g0866</name>
</gene>
<reference evidence="7 8" key="1">
    <citation type="submission" date="2019-07" db="EMBL/GenBank/DDBJ databases">
        <title>Rhodotorula toruloides NBRC10032 genome sequencing.</title>
        <authorList>
            <person name="Shida Y."/>
            <person name="Takaku H."/>
            <person name="Ogasawara W."/>
            <person name="Mori K."/>
        </authorList>
    </citation>
    <scope>NUCLEOTIDE SEQUENCE [LARGE SCALE GENOMIC DNA]</scope>
    <source>
        <strain evidence="7 8">NBRC10032</strain>
    </source>
</reference>
<keyword evidence="4" id="KW-0472">Membrane</keyword>
<evidence type="ECO:0000313" key="7">
    <source>
        <dbReference type="EMBL" id="GEM06849.1"/>
    </source>
</evidence>
<evidence type="ECO:0000256" key="4">
    <source>
        <dbReference type="ARBA" id="ARBA00023136"/>
    </source>
</evidence>
<dbReference type="PIRSF" id="PIRSF005992">
    <property type="entry name" value="Clathrin_mu"/>
    <property type="match status" value="1"/>
</dbReference>
<dbReference type="Gene3D" id="2.60.40.1170">
    <property type="entry name" value="Mu homology domain, subdomain B"/>
    <property type="match status" value="2"/>
</dbReference>
<dbReference type="PANTHER" id="PTHR10529">
    <property type="entry name" value="AP COMPLEX SUBUNIT MU"/>
    <property type="match status" value="1"/>
</dbReference>
<dbReference type="OrthoDB" id="870at2759"/>
<dbReference type="GO" id="GO:0016192">
    <property type="term" value="P:vesicle-mediated transport"/>
    <property type="evidence" value="ECO:0007669"/>
    <property type="project" value="InterPro"/>
</dbReference>
<dbReference type="Proteomes" id="UP000321518">
    <property type="component" value="Unassembled WGS sequence"/>
</dbReference>
<dbReference type="CDD" id="cd09252">
    <property type="entry name" value="AP-3_Mu3_Cterm"/>
    <property type="match status" value="1"/>
</dbReference>
<evidence type="ECO:0000256" key="3">
    <source>
        <dbReference type="ARBA" id="ARBA00022927"/>
    </source>
</evidence>
<dbReference type="InterPro" id="IPR011012">
    <property type="entry name" value="Longin-like_dom_sf"/>
</dbReference>
<dbReference type="InterPro" id="IPR001392">
    <property type="entry name" value="Clathrin_mu"/>
</dbReference>
<comment type="subcellular location">
    <subcellularLocation>
        <location evidence="1">Endomembrane system</location>
    </subcellularLocation>
</comment>
<dbReference type="PROSITE" id="PS51072">
    <property type="entry name" value="MHD"/>
    <property type="match status" value="1"/>
</dbReference>
<evidence type="ECO:0000256" key="2">
    <source>
        <dbReference type="ARBA" id="ARBA00022448"/>
    </source>
</evidence>
<dbReference type="AlphaFoldDB" id="A0A511K923"/>
<evidence type="ECO:0000256" key="1">
    <source>
        <dbReference type="ARBA" id="ARBA00004308"/>
    </source>
</evidence>
<protein>
    <submittedName>
        <fullName evidence="7">AP-3 complex subunit mu-1</fullName>
    </submittedName>
</protein>
<comment type="similarity">
    <text evidence="5">Belongs to the adaptor complexes medium subunit family.</text>
</comment>
<keyword evidence="2 5" id="KW-0813">Transport</keyword>
<dbReference type="SUPFAM" id="SSF49447">
    <property type="entry name" value="Second domain of Mu2 adaptin subunit (ap50) of ap2 adaptor"/>
    <property type="match status" value="1"/>
</dbReference>
<dbReference type="PRINTS" id="PR00314">
    <property type="entry name" value="CLATHRINADPT"/>
</dbReference>
<comment type="caution">
    <text evidence="7">The sequence shown here is derived from an EMBL/GenBank/DDBJ whole genome shotgun (WGS) entry which is preliminary data.</text>
</comment>
<dbReference type="GO" id="GO:0030131">
    <property type="term" value="C:clathrin adaptor complex"/>
    <property type="evidence" value="ECO:0007669"/>
    <property type="project" value="UniProtKB-UniRule"/>
</dbReference>
<dbReference type="EMBL" id="BJWK01000002">
    <property type="protein sequence ID" value="GEM06849.1"/>
    <property type="molecule type" value="Genomic_DNA"/>
</dbReference>
<dbReference type="GO" id="GO:0006886">
    <property type="term" value="P:intracellular protein transport"/>
    <property type="evidence" value="ECO:0007669"/>
    <property type="project" value="UniProtKB-UniRule"/>
</dbReference>
<proteinExistence type="inferred from homology"/>
<accession>A0A511K923</accession>
<dbReference type="InterPro" id="IPR050431">
    <property type="entry name" value="Adaptor_comp_med_subunit"/>
</dbReference>
<evidence type="ECO:0000256" key="5">
    <source>
        <dbReference type="PIRNR" id="PIRNR005992"/>
    </source>
</evidence>
<evidence type="ECO:0000259" key="6">
    <source>
        <dbReference type="PROSITE" id="PS51072"/>
    </source>
</evidence>
<dbReference type="SUPFAM" id="SSF64356">
    <property type="entry name" value="SNARE-like"/>
    <property type="match status" value="1"/>
</dbReference>
<dbReference type="Gene3D" id="3.30.450.60">
    <property type="match status" value="1"/>
</dbReference>
<sequence>MQGVAIVDPAGRRVLSTHFPSSLHANLAIDAAVSSSSPVLWVPDVAGKSADCDFEESEDEEDEIEQPWAHSSRRSGGGVAVCQVRRNGLRFVALVDTDVDPLIPLSFLTEMYEVLKTYLAGPVTEGSIKVDNFDVVLALLQEMVVGGRPQLSQSSQLKDFVVPPDSQLLAKVALNAATAAGLTIPSQSTAANALIASPLPWRRQGIKYSSNEIYFDLNESLSFTLDPTGKPITGSINGDISCRSRLSGMPDLSLNFTDPSVLDESAAFHSCVRFSRWMKDKVVSFVPPDGTFPLLSFVHTPPKPSPSLALALLPFSLTSQITLGTSGGSFSIALTSRAPPSRPLSNLVIRLPLASGANGVIATVSGGAYLRDDEGRSIGGGAGRWDVVAETEFASDGKATEKQFLVWMIDQLESTDRPAVLTGQYYASPNARKPPAFTFTFDSPSSSFSGLRINSLKVLNEPYSVYKGVKTRGRGEIEVRTG</sequence>
<keyword evidence="3 5" id="KW-0653">Protein transport</keyword>
<dbReference type="Pfam" id="PF00928">
    <property type="entry name" value="Adap_comp_sub"/>
    <property type="match status" value="1"/>
</dbReference>
<feature type="domain" description="MHD" evidence="6">
    <location>
        <begin position="210"/>
        <end position="482"/>
    </location>
</feature>